<evidence type="ECO:0000256" key="1">
    <source>
        <dbReference type="SAM" id="Phobius"/>
    </source>
</evidence>
<accession>A0A8J4V4C4</accession>
<gene>
    <name evidence="2" type="ORF">CMV_029207</name>
</gene>
<protein>
    <submittedName>
        <fullName evidence="2">Uncharacterized protein</fullName>
    </submittedName>
</protein>
<dbReference type="EMBL" id="JRKL02012641">
    <property type="protein sequence ID" value="KAF3944322.1"/>
    <property type="molecule type" value="Genomic_DNA"/>
</dbReference>
<evidence type="ECO:0000313" key="2">
    <source>
        <dbReference type="EMBL" id="KAF3944322.1"/>
    </source>
</evidence>
<keyword evidence="1" id="KW-1133">Transmembrane helix</keyword>
<sequence>MKFVKTNTEMKSNSWEQFPQESALRSKDVGRLIACISSMAVATFMVLPQENVEGRLVPVLFKDRPTLYHIFLISALCAFLGSMGSMLIQHKPRVEYFCRIIGVAFMLSALVIVLYATALWFVVILLPSSM</sequence>
<dbReference type="Proteomes" id="UP000737018">
    <property type="component" value="Unassembled WGS sequence"/>
</dbReference>
<proteinExistence type="predicted"/>
<keyword evidence="1" id="KW-0812">Transmembrane</keyword>
<evidence type="ECO:0000313" key="3">
    <source>
        <dbReference type="Proteomes" id="UP000737018"/>
    </source>
</evidence>
<organism evidence="2 3">
    <name type="scientific">Castanea mollissima</name>
    <name type="common">Chinese chestnut</name>
    <dbReference type="NCBI Taxonomy" id="60419"/>
    <lineage>
        <taxon>Eukaryota</taxon>
        <taxon>Viridiplantae</taxon>
        <taxon>Streptophyta</taxon>
        <taxon>Embryophyta</taxon>
        <taxon>Tracheophyta</taxon>
        <taxon>Spermatophyta</taxon>
        <taxon>Magnoliopsida</taxon>
        <taxon>eudicotyledons</taxon>
        <taxon>Gunneridae</taxon>
        <taxon>Pentapetalae</taxon>
        <taxon>rosids</taxon>
        <taxon>fabids</taxon>
        <taxon>Fagales</taxon>
        <taxon>Fagaceae</taxon>
        <taxon>Castanea</taxon>
    </lineage>
</organism>
<keyword evidence="3" id="KW-1185">Reference proteome</keyword>
<dbReference type="OrthoDB" id="1716910at2759"/>
<feature type="transmembrane region" description="Helical" evidence="1">
    <location>
        <begin position="29"/>
        <end position="47"/>
    </location>
</feature>
<reference evidence="2" key="1">
    <citation type="submission" date="2020-03" db="EMBL/GenBank/DDBJ databases">
        <title>Castanea mollissima Vanexum genome sequencing.</title>
        <authorList>
            <person name="Staton M."/>
        </authorList>
    </citation>
    <scope>NUCLEOTIDE SEQUENCE</scope>
    <source>
        <tissue evidence="2">Leaf</tissue>
    </source>
</reference>
<feature type="transmembrane region" description="Helical" evidence="1">
    <location>
        <begin position="100"/>
        <end position="126"/>
    </location>
</feature>
<name>A0A8J4V4C4_9ROSI</name>
<feature type="transmembrane region" description="Helical" evidence="1">
    <location>
        <begin position="67"/>
        <end position="88"/>
    </location>
</feature>
<keyword evidence="1" id="KW-0472">Membrane</keyword>
<comment type="caution">
    <text evidence="2">The sequence shown here is derived from an EMBL/GenBank/DDBJ whole genome shotgun (WGS) entry which is preliminary data.</text>
</comment>
<dbReference type="AlphaFoldDB" id="A0A8J4V4C4"/>